<dbReference type="Proteomes" id="UP000244855">
    <property type="component" value="Unassembled WGS sequence"/>
</dbReference>
<keyword evidence="5" id="KW-1185">Reference proteome</keyword>
<dbReference type="Gene3D" id="3.40.50.1820">
    <property type="entry name" value="alpha/beta hydrolase"/>
    <property type="match status" value="1"/>
</dbReference>
<feature type="signal peptide" evidence="2">
    <location>
        <begin position="1"/>
        <end position="16"/>
    </location>
</feature>
<dbReference type="AlphaFoldDB" id="A0A2V1DH83"/>
<protein>
    <submittedName>
        <fullName evidence="4">Alpha/beta-hydrolase</fullName>
    </submittedName>
</protein>
<evidence type="ECO:0000256" key="2">
    <source>
        <dbReference type="SAM" id="SignalP"/>
    </source>
</evidence>
<evidence type="ECO:0000313" key="4">
    <source>
        <dbReference type="EMBL" id="PVH97460.1"/>
    </source>
</evidence>
<accession>A0A2V1DH83</accession>
<evidence type="ECO:0000313" key="5">
    <source>
        <dbReference type="Proteomes" id="UP000244855"/>
    </source>
</evidence>
<dbReference type="EMBL" id="KZ805435">
    <property type="protein sequence ID" value="PVH97460.1"/>
    <property type="molecule type" value="Genomic_DNA"/>
</dbReference>
<dbReference type="OrthoDB" id="190201at2759"/>
<keyword evidence="4" id="KW-0378">Hydrolase</keyword>
<organism evidence="4 5">
    <name type="scientific">Periconia macrospinosa</name>
    <dbReference type="NCBI Taxonomy" id="97972"/>
    <lineage>
        <taxon>Eukaryota</taxon>
        <taxon>Fungi</taxon>
        <taxon>Dikarya</taxon>
        <taxon>Ascomycota</taxon>
        <taxon>Pezizomycotina</taxon>
        <taxon>Dothideomycetes</taxon>
        <taxon>Pleosporomycetidae</taxon>
        <taxon>Pleosporales</taxon>
        <taxon>Massarineae</taxon>
        <taxon>Periconiaceae</taxon>
        <taxon>Periconia</taxon>
    </lineage>
</organism>
<comment type="similarity">
    <text evidence="1">Belongs to the peptidase S33 family. ABHD4/ABHD5 subfamily.</text>
</comment>
<dbReference type="SUPFAM" id="SSF53474">
    <property type="entry name" value="alpha/beta-Hydrolases"/>
    <property type="match status" value="1"/>
</dbReference>
<dbReference type="InterPro" id="IPR029058">
    <property type="entry name" value="AB_hydrolase_fold"/>
</dbReference>
<feature type="chain" id="PRO_5016063371" evidence="2">
    <location>
        <begin position="17"/>
        <end position="366"/>
    </location>
</feature>
<gene>
    <name evidence="4" type="ORF">DM02DRAFT_684886</name>
</gene>
<evidence type="ECO:0000256" key="1">
    <source>
        <dbReference type="ARBA" id="ARBA00038097"/>
    </source>
</evidence>
<dbReference type="GO" id="GO:0016787">
    <property type="term" value="F:hydrolase activity"/>
    <property type="evidence" value="ECO:0007669"/>
    <property type="project" value="UniProtKB-KW"/>
</dbReference>
<feature type="domain" description="AB hydrolase-1" evidence="3">
    <location>
        <begin position="98"/>
        <end position="354"/>
    </location>
</feature>
<dbReference type="PANTHER" id="PTHR42886">
    <property type="entry name" value="RE40534P-RELATED"/>
    <property type="match status" value="1"/>
</dbReference>
<reference evidence="4 5" key="1">
    <citation type="journal article" date="2018" name="Sci. Rep.">
        <title>Comparative genomics provides insights into the lifestyle and reveals functional heterogeneity of dark septate endophytic fungi.</title>
        <authorList>
            <person name="Knapp D.G."/>
            <person name="Nemeth J.B."/>
            <person name="Barry K."/>
            <person name="Hainaut M."/>
            <person name="Henrissat B."/>
            <person name="Johnson J."/>
            <person name="Kuo A."/>
            <person name="Lim J.H.P."/>
            <person name="Lipzen A."/>
            <person name="Nolan M."/>
            <person name="Ohm R.A."/>
            <person name="Tamas L."/>
            <person name="Grigoriev I.V."/>
            <person name="Spatafora J.W."/>
            <person name="Nagy L.G."/>
            <person name="Kovacs G.M."/>
        </authorList>
    </citation>
    <scope>NUCLEOTIDE SEQUENCE [LARGE SCALE GENOMIC DNA]</scope>
    <source>
        <strain evidence="4 5">DSE2036</strain>
    </source>
</reference>
<name>A0A2V1DH83_9PLEO</name>
<dbReference type="InterPro" id="IPR000073">
    <property type="entry name" value="AB_hydrolase_1"/>
</dbReference>
<sequence length="366" mass="39163">MCSSLLVLGLAITASAFSNFGPDTLPACQDVEIPVNVSVARYILNATVENDWDVAALALNLTRRPPGVPLPVAGLTSTLVESSYRIGATLCGKGNATLVLTHGIIESKKYWNPDFPGGEKYNFITAAIATGYSVLSYDRIGVGSSSKVSSSTDAQFQVQGAVLNELVAYARKEMDAQKVVLFGHSYGSYISALSASQTAVDAVILTGFSGSFANFAPFVAGAGFRIANLQNPKRWGHLDSGYLTTSDLFATAYAYFTEPYFNHSVAEWSHYVGSEPFAIGELPSVLKTQINYSAIEAPVLVLQGQYDVSACGGDCVGLLRDTAALFKSSQTVKTVDNLPAGHNLNLHFAAPRAFEIVFEFLRDQHL</sequence>
<keyword evidence="2" id="KW-0732">Signal</keyword>
<dbReference type="PANTHER" id="PTHR42886:SF29">
    <property type="entry name" value="PUMMELIG, ISOFORM A"/>
    <property type="match status" value="1"/>
</dbReference>
<dbReference type="Pfam" id="PF12697">
    <property type="entry name" value="Abhydrolase_6"/>
    <property type="match status" value="1"/>
</dbReference>
<evidence type="ECO:0000259" key="3">
    <source>
        <dbReference type="Pfam" id="PF12697"/>
    </source>
</evidence>
<proteinExistence type="inferred from homology"/>